<dbReference type="Gene3D" id="1.20.150.30">
    <property type="entry name" value="Zincin-like metallopeptidase, N-terminal domain"/>
    <property type="match status" value="1"/>
</dbReference>
<dbReference type="Pfam" id="PF10103">
    <property type="entry name" value="Zincin_2"/>
    <property type="match status" value="1"/>
</dbReference>
<name>A0A6J4T6M3_9ACTN</name>
<evidence type="ECO:0000313" key="1">
    <source>
        <dbReference type="EMBL" id="CAA9515025.1"/>
    </source>
</evidence>
<proteinExistence type="predicted"/>
<dbReference type="InterPro" id="IPR042271">
    <property type="entry name" value="Zinicin_2_N"/>
</dbReference>
<dbReference type="AlphaFoldDB" id="A0A6J4T6M3"/>
<protein>
    <recommendedName>
        <fullName evidence="2">Hydrolase</fullName>
    </recommendedName>
</protein>
<dbReference type="PANTHER" id="PTHR39420:SF1">
    <property type="entry name" value="HYDROLASE"/>
    <property type="match status" value="1"/>
</dbReference>
<dbReference type="InterPro" id="IPR022454">
    <property type="entry name" value="CHP03883_F420-assoc"/>
</dbReference>
<accession>A0A6J4T6M3</accession>
<dbReference type="SUPFAM" id="SSF55486">
    <property type="entry name" value="Metalloproteases ('zincins'), catalytic domain"/>
    <property type="match status" value="1"/>
</dbReference>
<organism evidence="1">
    <name type="scientific">uncultured Solirubrobacteraceae bacterium</name>
    <dbReference type="NCBI Taxonomy" id="1162706"/>
    <lineage>
        <taxon>Bacteria</taxon>
        <taxon>Bacillati</taxon>
        <taxon>Actinomycetota</taxon>
        <taxon>Thermoleophilia</taxon>
        <taxon>Solirubrobacterales</taxon>
        <taxon>Solirubrobacteraceae</taxon>
        <taxon>environmental samples</taxon>
    </lineage>
</organism>
<reference evidence="1" key="1">
    <citation type="submission" date="2020-02" db="EMBL/GenBank/DDBJ databases">
        <authorList>
            <person name="Meier V. D."/>
        </authorList>
    </citation>
    <scope>NUCLEOTIDE SEQUENCE</scope>
    <source>
        <strain evidence="1">AVDCRST_MAG53</strain>
    </source>
</reference>
<dbReference type="EMBL" id="CADCVR010000090">
    <property type="protein sequence ID" value="CAA9515025.1"/>
    <property type="molecule type" value="Genomic_DNA"/>
</dbReference>
<dbReference type="InterPro" id="IPR018766">
    <property type="entry name" value="Zinicin_2"/>
</dbReference>
<dbReference type="PANTHER" id="PTHR39420">
    <property type="match status" value="1"/>
</dbReference>
<evidence type="ECO:0008006" key="2">
    <source>
        <dbReference type="Google" id="ProtNLM"/>
    </source>
</evidence>
<gene>
    <name evidence="1" type="ORF">AVDCRST_MAG53-3034</name>
</gene>
<sequence length="345" mass="37107">MIDWTVARRVGGLALGEEPEPQLLPGDLIALAEDAERRVVAYTGLRPAKPLPPPEAVGRRAWLDANLVSMQRMLDPVTENIGGRFDGLPGPVRSIASAALGAQVGGLGGLLGRRVLGQYDLALLDGDVVPRLLFVEPNLREAADELAVDPAALVAWVCFHEITHAVQFGGVPWLRPHLAGLLQELLSDLDPNLDLRELLKLPSAEDVKAFVGAVRSGELFRLVGGEGKRATLDRVQATMALVEGHAEHVMDVVGADALADLPALRAALDRRREDRAARDGIFAWLERLLGLELKVRQYTLGKAFCDEVAERGGVEALNVAFASPELSPSLAELEDPAAWLARTTP</sequence>
<dbReference type="NCBIfam" id="TIGR03883">
    <property type="entry name" value="DUF2342_F420"/>
    <property type="match status" value="1"/>
</dbReference>
<dbReference type="NCBIfam" id="TIGR03624">
    <property type="entry name" value="putative hydrolase"/>
    <property type="match status" value="1"/>
</dbReference>